<evidence type="ECO:0000256" key="1">
    <source>
        <dbReference type="SAM" id="SignalP"/>
    </source>
</evidence>
<comment type="caution">
    <text evidence="2">The sequence shown here is derived from an EMBL/GenBank/DDBJ whole genome shotgun (WGS) entry which is preliminary data.</text>
</comment>
<sequence>MNQPVESTLSLGSKLSVFRASKLALLMALTSLSAPSFAQSGHSYTIVDTNQTECSSASSTMGSCVSEQGLGQDAQYQATCQAIPLMMMAR</sequence>
<feature type="chain" id="PRO_5001865555" evidence="1">
    <location>
        <begin position="39"/>
        <end position="90"/>
    </location>
</feature>
<proteinExistence type="predicted"/>
<keyword evidence="1" id="KW-0732">Signal</keyword>
<dbReference type="AlphaFoldDB" id="A0A090U1D2"/>
<feature type="signal peptide" evidence="1">
    <location>
        <begin position="1"/>
        <end position="38"/>
    </location>
</feature>
<reference evidence="2 3" key="1">
    <citation type="submission" date="2014-09" db="EMBL/GenBank/DDBJ databases">
        <title>Vibrio maritimus JCM 19240. (C210) whole genome shotgun sequence.</title>
        <authorList>
            <person name="Sawabe T."/>
            <person name="Meirelles P."/>
            <person name="Nakanishi M."/>
            <person name="Sayaka M."/>
            <person name="Hattori M."/>
            <person name="Ohkuma M."/>
        </authorList>
    </citation>
    <scope>NUCLEOTIDE SEQUENCE [LARGE SCALE GENOMIC DNA]</scope>
    <source>
        <strain evidence="2 3">JCM 19240</strain>
    </source>
</reference>
<protein>
    <submittedName>
        <fullName evidence="2">Uncharacterized protein</fullName>
    </submittedName>
</protein>
<gene>
    <name evidence="2" type="ORF">JCM19240_2896</name>
</gene>
<dbReference type="EMBL" id="BBMT01000012">
    <property type="protein sequence ID" value="GAL36827.1"/>
    <property type="molecule type" value="Genomic_DNA"/>
</dbReference>
<organism evidence="2 3">
    <name type="scientific">Vibrio maritimus</name>
    <dbReference type="NCBI Taxonomy" id="990268"/>
    <lineage>
        <taxon>Bacteria</taxon>
        <taxon>Pseudomonadati</taxon>
        <taxon>Pseudomonadota</taxon>
        <taxon>Gammaproteobacteria</taxon>
        <taxon>Vibrionales</taxon>
        <taxon>Vibrionaceae</taxon>
        <taxon>Vibrio</taxon>
    </lineage>
</organism>
<evidence type="ECO:0000313" key="3">
    <source>
        <dbReference type="Proteomes" id="UP000029224"/>
    </source>
</evidence>
<evidence type="ECO:0000313" key="2">
    <source>
        <dbReference type="EMBL" id="GAL36827.1"/>
    </source>
</evidence>
<accession>A0A090U1D2</accession>
<dbReference type="Proteomes" id="UP000029224">
    <property type="component" value="Unassembled WGS sequence"/>
</dbReference>
<name>A0A090U1D2_9VIBR</name>
<keyword evidence="3" id="KW-1185">Reference proteome</keyword>
<reference evidence="2 3" key="2">
    <citation type="submission" date="2014-09" db="EMBL/GenBank/DDBJ databases">
        <authorList>
            <consortium name="NBRP consortium"/>
            <person name="Sawabe T."/>
            <person name="Meirelles P."/>
            <person name="Nakanishi M."/>
            <person name="Sayaka M."/>
            <person name="Hattori M."/>
            <person name="Ohkuma M."/>
        </authorList>
    </citation>
    <scope>NUCLEOTIDE SEQUENCE [LARGE SCALE GENOMIC DNA]</scope>
    <source>
        <strain evidence="2 3">JCM 19240</strain>
    </source>
</reference>